<reference evidence="2 3" key="1">
    <citation type="submission" date="2021-06" db="EMBL/GenBank/DDBJ databases">
        <title>Caerostris extrusa draft genome.</title>
        <authorList>
            <person name="Kono N."/>
            <person name="Arakawa K."/>
        </authorList>
    </citation>
    <scope>NUCLEOTIDE SEQUENCE [LARGE SCALE GENOMIC DNA]</scope>
</reference>
<dbReference type="EMBL" id="BPLR01014129">
    <property type="protein sequence ID" value="GIY66535.1"/>
    <property type="molecule type" value="Genomic_DNA"/>
</dbReference>
<organism evidence="2 3">
    <name type="scientific">Caerostris extrusa</name>
    <name type="common">Bark spider</name>
    <name type="synonym">Caerostris bankana</name>
    <dbReference type="NCBI Taxonomy" id="172846"/>
    <lineage>
        <taxon>Eukaryota</taxon>
        <taxon>Metazoa</taxon>
        <taxon>Ecdysozoa</taxon>
        <taxon>Arthropoda</taxon>
        <taxon>Chelicerata</taxon>
        <taxon>Arachnida</taxon>
        <taxon>Araneae</taxon>
        <taxon>Araneomorphae</taxon>
        <taxon>Entelegynae</taxon>
        <taxon>Araneoidea</taxon>
        <taxon>Araneidae</taxon>
        <taxon>Caerostris</taxon>
    </lineage>
</organism>
<feature type="region of interest" description="Disordered" evidence="1">
    <location>
        <begin position="1"/>
        <end position="46"/>
    </location>
</feature>
<comment type="caution">
    <text evidence="2">The sequence shown here is derived from an EMBL/GenBank/DDBJ whole genome shotgun (WGS) entry which is preliminary data.</text>
</comment>
<dbReference type="Proteomes" id="UP001054945">
    <property type="component" value="Unassembled WGS sequence"/>
</dbReference>
<keyword evidence="3" id="KW-1185">Reference proteome</keyword>
<evidence type="ECO:0000313" key="2">
    <source>
        <dbReference type="EMBL" id="GIY66535.1"/>
    </source>
</evidence>
<evidence type="ECO:0000256" key="1">
    <source>
        <dbReference type="SAM" id="MobiDB-lite"/>
    </source>
</evidence>
<proteinExistence type="predicted"/>
<accession>A0AAV4V8G5</accession>
<protein>
    <submittedName>
        <fullName evidence="2">Uncharacterized protein</fullName>
    </submittedName>
</protein>
<sequence>MSYCSEAANRSKCEARGKAKVTAAGRSQKKPGLTVGPPFSQRSGESSRLTAESLLMQKYDGLVKKWLIGHEANC</sequence>
<gene>
    <name evidence="2" type="ORF">CEXT_410871</name>
</gene>
<dbReference type="AlphaFoldDB" id="A0AAV4V8G5"/>
<name>A0AAV4V8G5_CAEEX</name>
<evidence type="ECO:0000313" key="3">
    <source>
        <dbReference type="Proteomes" id="UP001054945"/>
    </source>
</evidence>